<sequence>MDQTFNAEAIAHLGSPIRWFTAPTFVGVLMHWFLFGALTVQVYDYSLRYHAGDLLGLKCTVYGLYFVEVVGTVLTTITAYDLVLGSWGDISRLMVCPKTSPPNVVVNNIVAFIVQIFFAWRILCLSRAKFAKIGAALTVVTSIFSAISSILFMNQYVKISEANLKAVATTMGLWIFSAVLCDTTITATMVAVLWRARSATHYQQTKTVINHLIVHTIETGGIAAVVATIELGLFIYSPHSYLHLSMFYILGRIYSNALVASVNGRHRMRALLDASPNHPCVTSLRLQSTVAFVRSESMDDSSREASSQPGFMILMKTTVHSSSQHDDDPSSVAPSKDPCNSDLDHKQQI</sequence>
<accession>A0ACD3B1W6</accession>
<organism evidence="1 2">
    <name type="scientific">Pluteus cervinus</name>
    <dbReference type="NCBI Taxonomy" id="181527"/>
    <lineage>
        <taxon>Eukaryota</taxon>
        <taxon>Fungi</taxon>
        <taxon>Dikarya</taxon>
        <taxon>Basidiomycota</taxon>
        <taxon>Agaricomycotina</taxon>
        <taxon>Agaricomycetes</taxon>
        <taxon>Agaricomycetidae</taxon>
        <taxon>Agaricales</taxon>
        <taxon>Pluteineae</taxon>
        <taxon>Pluteaceae</taxon>
        <taxon>Pluteus</taxon>
    </lineage>
</organism>
<evidence type="ECO:0000313" key="1">
    <source>
        <dbReference type="EMBL" id="TFK71973.1"/>
    </source>
</evidence>
<protein>
    <submittedName>
        <fullName evidence="1">Uncharacterized protein</fullName>
    </submittedName>
</protein>
<gene>
    <name evidence="1" type="ORF">BDN72DRAFT_836900</name>
</gene>
<keyword evidence="2" id="KW-1185">Reference proteome</keyword>
<dbReference type="Proteomes" id="UP000308600">
    <property type="component" value="Unassembled WGS sequence"/>
</dbReference>
<evidence type="ECO:0000313" key="2">
    <source>
        <dbReference type="Proteomes" id="UP000308600"/>
    </source>
</evidence>
<proteinExistence type="predicted"/>
<reference evidence="1 2" key="1">
    <citation type="journal article" date="2019" name="Nat. Ecol. Evol.">
        <title>Megaphylogeny resolves global patterns of mushroom evolution.</title>
        <authorList>
            <person name="Varga T."/>
            <person name="Krizsan K."/>
            <person name="Foldi C."/>
            <person name="Dima B."/>
            <person name="Sanchez-Garcia M."/>
            <person name="Sanchez-Ramirez S."/>
            <person name="Szollosi G.J."/>
            <person name="Szarkandi J.G."/>
            <person name="Papp V."/>
            <person name="Albert L."/>
            <person name="Andreopoulos W."/>
            <person name="Angelini C."/>
            <person name="Antonin V."/>
            <person name="Barry K.W."/>
            <person name="Bougher N.L."/>
            <person name="Buchanan P."/>
            <person name="Buyck B."/>
            <person name="Bense V."/>
            <person name="Catcheside P."/>
            <person name="Chovatia M."/>
            <person name="Cooper J."/>
            <person name="Damon W."/>
            <person name="Desjardin D."/>
            <person name="Finy P."/>
            <person name="Geml J."/>
            <person name="Haridas S."/>
            <person name="Hughes K."/>
            <person name="Justo A."/>
            <person name="Karasinski D."/>
            <person name="Kautmanova I."/>
            <person name="Kiss B."/>
            <person name="Kocsube S."/>
            <person name="Kotiranta H."/>
            <person name="LaButti K.M."/>
            <person name="Lechner B.E."/>
            <person name="Liimatainen K."/>
            <person name="Lipzen A."/>
            <person name="Lukacs Z."/>
            <person name="Mihaltcheva S."/>
            <person name="Morgado L.N."/>
            <person name="Niskanen T."/>
            <person name="Noordeloos M.E."/>
            <person name="Ohm R.A."/>
            <person name="Ortiz-Santana B."/>
            <person name="Ovrebo C."/>
            <person name="Racz N."/>
            <person name="Riley R."/>
            <person name="Savchenko A."/>
            <person name="Shiryaev A."/>
            <person name="Soop K."/>
            <person name="Spirin V."/>
            <person name="Szebenyi C."/>
            <person name="Tomsovsky M."/>
            <person name="Tulloss R.E."/>
            <person name="Uehling J."/>
            <person name="Grigoriev I.V."/>
            <person name="Vagvolgyi C."/>
            <person name="Papp T."/>
            <person name="Martin F.M."/>
            <person name="Miettinen O."/>
            <person name="Hibbett D.S."/>
            <person name="Nagy L.G."/>
        </authorList>
    </citation>
    <scope>NUCLEOTIDE SEQUENCE [LARGE SCALE GENOMIC DNA]</scope>
    <source>
        <strain evidence="1 2">NL-1719</strain>
    </source>
</reference>
<dbReference type="EMBL" id="ML208291">
    <property type="protein sequence ID" value="TFK71973.1"/>
    <property type="molecule type" value="Genomic_DNA"/>
</dbReference>
<name>A0ACD3B1W6_9AGAR</name>